<dbReference type="Pfam" id="PF18130">
    <property type="entry name" value="ATPgrasp_N"/>
    <property type="match status" value="1"/>
</dbReference>
<dbReference type="GO" id="GO:0016874">
    <property type="term" value="F:ligase activity"/>
    <property type="evidence" value="ECO:0007669"/>
    <property type="project" value="UniProtKB-KW"/>
</dbReference>
<dbReference type="InterPro" id="IPR052032">
    <property type="entry name" value="ATP-dep_AA_Ligase"/>
</dbReference>
<dbReference type="InterPro" id="IPR013815">
    <property type="entry name" value="ATP_grasp_subdomain_1"/>
</dbReference>
<keyword evidence="3 4" id="KW-0067">ATP-binding</keyword>
<name>A0A0A1SUM0_9HYPO</name>
<evidence type="ECO:0000256" key="3">
    <source>
        <dbReference type="ARBA" id="ARBA00022840"/>
    </source>
</evidence>
<feature type="domain" description="ATP-grasp" evidence="5">
    <location>
        <begin position="135"/>
        <end position="366"/>
    </location>
</feature>
<dbReference type="STRING" id="1531966.A0A0A1SUM0"/>
<dbReference type="Gene3D" id="3.40.50.20">
    <property type="match status" value="1"/>
</dbReference>
<reference evidence="6 7" key="1">
    <citation type="journal article" date="2015" name="Genome Announc.">
        <title>Draft Genome Sequence and Gene Annotation of the Entomopathogenic Fungus Verticillium hemipterigenum.</title>
        <authorList>
            <person name="Horn F."/>
            <person name="Habel A."/>
            <person name="Scharf D.H."/>
            <person name="Dworschak J."/>
            <person name="Brakhage A.A."/>
            <person name="Guthke R."/>
            <person name="Hertweck C."/>
            <person name="Linde J."/>
        </authorList>
    </citation>
    <scope>NUCLEOTIDE SEQUENCE [LARGE SCALE GENOMIC DNA]</scope>
</reference>
<accession>A0A0A1SUM0</accession>
<dbReference type="SUPFAM" id="SSF56059">
    <property type="entry name" value="Glutathione synthetase ATP-binding domain-like"/>
    <property type="match status" value="1"/>
</dbReference>
<evidence type="ECO:0000259" key="5">
    <source>
        <dbReference type="PROSITE" id="PS50975"/>
    </source>
</evidence>
<dbReference type="InterPro" id="IPR011761">
    <property type="entry name" value="ATP-grasp"/>
</dbReference>
<keyword evidence="2 4" id="KW-0547">Nucleotide-binding</keyword>
<protein>
    <recommendedName>
        <fullName evidence="5">ATP-grasp domain-containing protein</fullName>
    </recommendedName>
</protein>
<dbReference type="Gene3D" id="3.30.470.20">
    <property type="entry name" value="ATP-grasp fold, B domain"/>
    <property type="match status" value="1"/>
</dbReference>
<keyword evidence="1" id="KW-0436">Ligase</keyword>
<proteinExistence type="predicted"/>
<dbReference type="PROSITE" id="PS50975">
    <property type="entry name" value="ATP_GRASP"/>
    <property type="match status" value="1"/>
</dbReference>
<evidence type="ECO:0000256" key="1">
    <source>
        <dbReference type="ARBA" id="ARBA00022598"/>
    </source>
</evidence>
<gene>
    <name evidence="6" type="ORF">VHEMI04160</name>
</gene>
<dbReference type="GO" id="GO:0005524">
    <property type="term" value="F:ATP binding"/>
    <property type="evidence" value="ECO:0007669"/>
    <property type="project" value="UniProtKB-UniRule"/>
</dbReference>
<keyword evidence="7" id="KW-1185">Reference proteome</keyword>
<dbReference type="InterPro" id="IPR041472">
    <property type="entry name" value="BL00235/CARNS1_N"/>
</dbReference>
<dbReference type="Pfam" id="PF13535">
    <property type="entry name" value="ATP-grasp_4"/>
    <property type="match status" value="1"/>
</dbReference>
<evidence type="ECO:0000313" key="7">
    <source>
        <dbReference type="Proteomes" id="UP000039046"/>
    </source>
</evidence>
<dbReference type="EMBL" id="CDHN01000002">
    <property type="protein sequence ID" value="CEJ86629.1"/>
    <property type="molecule type" value="Genomic_DNA"/>
</dbReference>
<evidence type="ECO:0000256" key="4">
    <source>
        <dbReference type="PROSITE-ProRule" id="PRU00409"/>
    </source>
</evidence>
<dbReference type="Gene3D" id="3.30.1490.20">
    <property type="entry name" value="ATP-grasp fold, A domain"/>
    <property type="match status" value="1"/>
</dbReference>
<dbReference type="Proteomes" id="UP000039046">
    <property type="component" value="Unassembled WGS sequence"/>
</dbReference>
<evidence type="ECO:0000256" key="2">
    <source>
        <dbReference type="ARBA" id="ARBA00022741"/>
    </source>
</evidence>
<dbReference type="PANTHER" id="PTHR43585:SF2">
    <property type="entry name" value="ATP-GRASP ENZYME FSQD"/>
    <property type="match status" value="1"/>
</dbReference>
<dbReference type="GO" id="GO:0046872">
    <property type="term" value="F:metal ion binding"/>
    <property type="evidence" value="ECO:0007669"/>
    <property type="project" value="InterPro"/>
</dbReference>
<dbReference type="AlphaFoldDB" id="A0A0A1SUM0"/>
<dbReference type="PANTHER" id="PTHR43585">
    <property type="entry name" value="FUMIPYRROLE BIOSYNTHESIS PROTEIN C"/>
    <property type="match status" value="1"/>
</dbReference>
<dbReference type="OrthoDB" id="434648at2759"/>
<evidence type="ECO:0000313" key="6">
    <source>
        <dbReference type="EMBL" id="CEJ86629.1"/>
    </source>
</evidence>
<sequence>MTFDWIISKKPAAYKVALVAGRHMYDSKRGTYRAQGFFEAAHALGIAIIVLDEEGHWLQGDTYAHLRHDFVPVKLSETEGLSERLVKAVASRDIDGLVTFTDEYVLATAAAAEKLGLPTEPLNAIQLAIHKHEMRQVVNNTGIQTLYLSNASQIKQHAKSVAAFRYPLILKPSCGRSSAGVVKVNNEVDMRAALNALDRNSLVEDGILIEQFIDGPELDCNFVLRDGKVLFLEVTDDLPCAGDANDATPNDDFFETVMISNSGLPTKELQMVETSLQDSLAKLGLSWGVFHAEARVQNSSMEYRDTESNGVLDLAVRKAGPLDYDTQASDAFLIEVNVRPPGVGGAWAAMYSYGVDYNALQLLRAVEDRQRYDALSQAFAFPRTSGGGGGAQYWMAQCMIPVHRDNIRVPGDFFARLYNEVPDIQQYVSKAELHAKPGSIVSKSGGVGLIAYLLLHSRTSRRHVLNMYHEVTSAARRVLDLNQ</sequence>
<organism evidence="6 7">
    <name type="scientific">[Torrubiella] hemipterigena</name>
    <dbReference type="NCBI Taxonomy" id="1531966"/>
    <lineage>
        <taxon>Eukaryota</taxon>
        <taxon>Fungi</taxon>
        <taxon>Dikarya</taxon>
        <taxon>Ascomycota</taxon>
        <taxon>Pezizomycotina</taxon>
        <taxon>Sordariomycetes</taxon>
        <taxon>Hypocreomycetidae</taxon>
        <taxon>Hypocreales</taxon>
        <taxon>Clavicipitaceae</taxon>
        <taxon>Clavicipitaceae incertae sedis</taxon>
        <taxon>'Torrubiella' clade</taxon>
    </lineage>
</organism>
<dbReference type="HOGENOM" id="CLU_565229_0_0_1"/>